<protein>
    <submittedName>
        <fullName evidence="2">Ester cyclase</fullName>
    </submittedName>
</protein>
<name>A0AAW4XJU5_RHORH</name>
<evidence type="ECO:0000313" key="3">
    <source>
        <dbReference type="Proteomes" id="UP001198630"/>
    </source>
</evidence>
<reference evidence="2" key="1">
    <citation type="submission" date="2021-11" db="EMBL/GenBank/DDBJ databases">
        <title>Development of a sustainable strategy for remediation of hydrocarbon-contaminated territories based on the waste exchange concept.</title>
        <authorList>
            <person name="Elkin A."/>
        </authorList>
    </citation>
    <scope>NUCLEOTIDE SEQUENCE</scope>
    <source>
        <strain evidence="2">IEGM 757</strain>
    </source>
</reference>
<feature type="compositionally biased region" description="Basic and acidic residues" evidence="1">
    <location>
        <begin position="120"/>
        <end position="132"/>
    </location>
</feature>
<accession>A0AAW4XJU5</accession>
<dbReference type="Gene3D" id="3.10.450.50">
    <property type="match status" value="1"/>
</dbReference>
<comment type="caution">
    <text evidence="2">The sequence shown here is derived from an EMBL/GenBank/DDBJ whole genome shotgun (WGS) entry which is preliminary data.</text>
</comment>
<feature type="region of interest" description="Disordered" evidence="1">
    <location>
        <begin position="1"/>
        <end position="20"/>
    </location>
</feature>
<dbReference type="EMBL" id="JAJNCO010000010">
    <property type="protein sequence ID" value="MCD2113010.1"/>
    <property type="molecule type" value="Genomic_DNA"/>
</dbReference>
<dbReference type="AlphaFoldDB" id="A0AAW4XJU5"/>
<dbReference type="GO" id="GO:0030638">
    <property type="term" value="P:polyketide metabolic process"/>
    <property type="evidence" value="ECO:0007669"/>
    <property type="project" value="InterPro"/>
</dbReference>
<dbReference type="InterPro" id="IPR032710">
    <property type="entry name" value="NTF2-like_dom_sf"/>
</dbReference>
<dbReference type="SUPFAM" id="SSF54427">
    <property type="entry name" value="NTF2-like"/>
    <property type="match status" value="1"/>
</dbReference>
<organism evidence="2 3">
    <name type="scientific">Rhodococcus rhodochrous</name>
    <dbReference type="NCBI Taxonomy" id="1829"/>
    <lineage>
        <taxon>Bacteria</taxon>
        <taxon>Bacillati</taxon>
        <taxon>Actinomycetota</taxon>
        <taxon>Actinomycetes</taxon>
        <taxon>Mycobacteriales</taxon>
        <taxon>Nocardiaceae</taxon>
        <taxon>Rhodococcus</taxon>
    </lineage>
</organism>
<sequence>MIGVGGFTRERKTAPPSARGTGPDAFYELALRLRAAFEDLRYEIHHAVTEWNLVTVNSTMHGHHTAPIAFYTEDGKIVERWANRDDLTLAKQLGWVPPTPAYLIRMARAERHAQRIRRRVAGESEMSRHTTDRAIPSMRFSHR</sequence>
<dbReference type="Pfam" id="PF07366">
    <property type="entry name" value="SnoaL"/>
    <property type="match status" value="1"/>
</dbReference>
<dbReference type="InterPro" id="IPR009959">
    <property type="entry name" value="Cyclase_SnoaL-like"/>
</dbReference>
<dbReference type="Proteomes" id="UP001198630">
    <property type="component" value="Unassembled WGS sequence"/>
</dbReference>
<dbReference type="RefSeq" id="WP_159418266.1">
    <property type="nucleotide sequence ID" value="NZ_CP027557.1"/>
</dbReference>
<gene>
    <name evidence="2" type="ORF">LQ384_18020</name>
</gene>
<evidence type="ECO:0000313" key="2">
    <source>
        <dbReference type="EMBL" id="MCD2113010.1"/>
    </source>
</evidence>
<feature type="region of interest" description="Disordered" evidence="1">
    <location>
        <begin position="117"/>
        <end position="143"/>
    </location>
</feature>
<proteinExistence type="predicted"/>
<evidence type="ECO:0000256" key="1">
    <source>
        <dbReference type="SAM" id="MobiDB-lite"/>
    </source>
</evidence>